<dbReference type="EC" id="2.4.-.-" evidence="3"/>
<dbReference type="Proteomes" id="UP001564408">
    <property type="component" value="Unassembled WGS sequence"/>
</dbReference>
<accession>A0ABV4B962</accession>
<dbReference type="RefSeq" id="WP_369665247.1">
    <property type="nucleotide sequence ID" value="NZ_JBDKXB010000001.1"/>
</dbReference>
<dbReference type="InterPro" id="IPR001296">
    <property type="entry name" value="Glyco_trans_1"/>
</dbReference>
<dbReference type="PANTHER" id="PTHR12526">
    <property type="entry name" value="GLYCOSYLTRANSFERASE"/>
    <property type="match status" value="1"/>
</dbReference>
<dbReference type="InterPro" id="IPR028098">
    <property type="entry name" value="Glyco_trans_4-like_N"/>
</dbReference>
<evidence type="ECO:0000259" key="2">
    <source>
        <dbReference type="Pfam" id="PF13439"/>
    </source>
</evidence>
<dbReference type="Pfam" id="PF00534">
    <property type="entry name" value="Glycos_transf_1"/>
    <property type="match status" value="1"/>
</dbReference>
<comment type="caution">
    <text evidence="3">The sequence shown here is derived from an EMBL/GenBank/DDBJ whole genome shotgun (WGS) entry which is preliminary data.</text>
</comment>
<sequence>MTNRRTDRRATAPAVDHARIACFFSTSGHSGVDRAAQHLIPALARRSYRVDLLKVRRHGPELTEIPPGVQVIDLGSRHTYACLPALRRYLRQARPAALLADKDRVNRTALLARALARVPTRLVLSVGTTVSVDLAGRGVIERGVQRLSMGWLYRLADQVIANSQGVAEDLARYTGLPRDAIRVVPRPVVPASLWTTARPPCPHPWLADPTRPLILSVGELCERKDFATLLRAFARVRRQQPCRLMILGDGSTRQALIDQATALGILEDLALPGFVPNPYAYMAHADLFVLTSRWEGLGFVLIEALAVGTPVVATDCPNGPAEILQQGRYGPLVGVGDDHALAEAMLATLDRPLAPERLREAARPYEIERSTDAYLAAMGLPPAPGVNQPHCR</sequence>
<dbReference type="EMBL" id="JBDKXB010000001">
    <property type="protein sequence ID" value="MEY6430863.1"/>
    <property type="molecule type" value="Genomic_DNA"/>
</dbReference>
<organism evidence="3 4">
    <name type="scientific">Thioalkalicoccus limnaeus</name>
    <dbReference type="NCBI Taxonomy" id="120681"/>
    <lineage>
        <taxon>Bacteria</taxon>
        <taxon>Pseudomonadati</taxon>
        <taxon>Pseudomonadota</taxon>
        <taxon>Gammaproteobacteria</taxon>
        <taxon>Chromatiales</taxon>
        <taxon>Chromatiaceae</taxon>
        <taxon>Thioalkalicoccus</taxon>
    </lineage>
</organism>
<evidence type="ECO:0000313" key="4">
    <source>
        <dbReference type="Proteomes" id="UP001564408"/>
    </source>
</evidence>
<reference evidence="3 4" key="1">
    <citation type="submission" date="2024-05" db="EMBL/GenBank/DDBJ databases">
        <title>Genome Sequence and Characterization of the New Strain Purple Sulfur Bacterium of Genus Thioalkalicoccus.</title>
        <authorList>
            <person name="Bryantseva I.A."/>
            <person name="Kyndt J.A."/>
            <person name="Imhoff J.F."/>
        </authorList>
    </citation>
    <scope>NUCLEOTIDE SEQUENCE [LARGE SCALE GENOMIC DNA]</scope>
    <source>
        <strain evidence="3 4">Um2</strain>
    </source>
</reference>
<name>A0ABV4B962_9GAMM</name>
<dbReference type="CDD" id="cd03811">
    <property type="entry name" value="GT4_GT28_WabH-like"/>
    <property type="match status" value="1"/>
</dbReference>
<dbReference type="Pfam" id="PF13439">
    <property type="entry name" value="Glyco_transf_4"/>
    <property type="match status" value="1"/>
</dbReference>
<proteinExistence type="predicted"/>
<dbReference type="Gene3D" id="3.40.50.2000">
    <property type="entry name" value="Glycogen Phosphorylase B"/>
    <property type="match status" value="2"/>
</dbReference>
<feature type="domain" description="Glycosyl transferase family 1" evidence="1">
    <location>
        <begin position="207"/>
        <end position="363"/>
    </location>
</feature>
<evidence type="ECO:0000259" key="1">
    <source>
        <dbReference type="Pfam" id="PF00534"/>
    </source>
</evidence>
<keyword evidence="3" id="KW-0328">Glycosyltransferase</keyword>
<feature type="domain" description="Glycosyltransferase subfamily 4-like N-terminal" evidence="2">
    <location>
        <begin position="30"/>
        <end position="189"/>
    </location>
</feature>
<dbReference type="PANTHER" id="PTHR12526:SF630">
    <property type="entry name" value="GLYCOSYLTRANSFERASE"/>
    <property type="match status" value="1"/>
</dbReference>
<keyword evidence="4" id="KW-1185">Reference proteome</keyword>
<evidence type="ECO:0000313" key="3">
    <source>
        <dbReference type="EMBL" id="MEY6430863.1"/>
    </source>
</evidence>
<keyword evidence="3" id="KW-0808">Transferase</keyword>
<dbReference type="SUPFAM" id="SSF53756">
    <property type="entry name" value="UDP-Glycosyltransferase/glycogen phosphorylase"/>
    <property type="match status" value="1"/>
</dbReference>
<gene>
    <name evidence="3" type="ORF">ABC977_00390</name>
</gene>
<protein>
    <submittedName>
        <fullName evidence="3">Glycosyltransferase</fullName>
        <ecNumber evidence="3">2.4.-.-</ecNumber>
    </submittedName>
</protein>
<dbReference type="GO" id="GO:0016757">
    <property type="term" value="F:glycosyltransferase activity"/>
    <property type="evidence" value="ECO:0007669"/>
    <property type="project" value="UniProtKB-KW"/>
</dbReference>